<dbReference type="InterPro" id="IPR012902">
    <property type="entry name" value="N_methyl_site"/>
</dbReference>
<dbReference type="Proteomes" id="UP000013057">
    <property type="component" value="Unassembled WGS sequence"/>
</dbReference>
<keyword evidence="3" id="KW-0472">Membrane</keyword>
<protein>
    <submittedName>
        <fullName evidence="4">Type II secretory pathway pseudopilin PulG</fullName>
    </submittedName>
</protein>
<comment type="subcellular location">
    <subcellularLocation>
        <location evidence="1">Cell surface</location>
    </subcellularLocation>
</comment>
<dbReference type="AlphaFoldDB" id="R4FBF0"/>
<evidence type="ECO:0000256" key="2">
    <source>
        <dbReference type="ARBA" id="ARBA00023287"/>
    </source>
</evidence>
<dbReference type="PANTHER" id="PTHR30093">
    <property type="entry name" value="GENERAL SECRETION PATHWAY PROTEIN G"/>
    <property type="match status" value="1"/>
</dbReference>
<proteinExistence type="predicted"/>
<dbReference type="GO" id="GO:0009986">
    <property type="term" value="C:cell surface"/>
    <property type="evidence" value="ECO:0007669"/>
    <property type="project" value="UniProtKB-SubCell"/>
</dbReference>
<evidence type="ECO:0000256" key="1">
    <source>
        <dbReference type="ARBA" id="ARBA00004241"/>
    </source>
</evidence>
<sequence length="188" mass="20554">MMKENKKMQRRGIMLKKLIRNEKGLTLIELLAVIVILGIIAAIAIPSIGGLIDNSKKDAHVANAQQMINAAKIAVTADKDLIPANSKYTVLPLAYLENKGYLETVKDPDGDTATYTKGPDQYDGKPITGQSDDPKAAYSYVLIKNEDTKLKYYVKLINSSRGVFGTGGAAVEEKDLKRDAVNKIQQQS</sequence>
<feature type="transmembrane region" description="Helical" evidence="3">
    <location>
        <begin position="24"/>
        <end position="45"/>
    </location>
</feature>
<dbReference type="PROSITE" id="PS00409">
    <property type="entry name" value="PROKAR_NTER_METHYL"/>
    <property type="match status" value="1"/>
</dbReference>
<evidence type="ECO:0000313" key="5">
    <source>
        <dbReference type="Proteomes" id="UP000013057"/>
    </source>
</evidence>
<dbReference type="SUPFAM" id="SSF54523">
    <property type="entry name" value="Pili subunits"/>
    <property type="match status" value="1"/>
</dbReference>
<dbReference type="Pfam" id="PF07963">
    <property type="entry name" value="N_methyl"/>
    <property type="match status" value="1"/>
</dbReference>
<evidence type="ECO:0000313" key="4">
    <source>
        <dbReference type="EMBL" id="GAC90796.1"/>
    </source>
</evidence>
<keyword evidence="2" id="KW-0178">Competence</keyword>
<organism evidence="4 5">
    <name type="scientific">Anoxybacillus flavithermus NBRC 109594</name>
    <dbReference type="NCBI Taxonomy" id="1315967"/>
    <lineage>
        <taxon>Bacteria</taxon>
        <taxon>Bacillati</taxon>
        <taxon>Bacillota</taxon>
        <taxon>Bacilli</taxon>
        <taxon>Bacillales</taxon>
        <taxon>Anoxybacillaceae</taxon>
        <taxon>Anoxybacillus</taxon>
    </lineage>
</organism>
<name>R4FBF0_9BACL</name>
<accession>R4FBF0</accession>
<keyword evidence="3" id="KW-1133">Transmembrane helix</keyword>
<reference evidence="5" key="1">
    <citation type="journal article" date="2013" name="Genome">
        <title>Draft Genome Sequence of a Thermophilic Member of the Bacillaceae, Anoxybacillus flavithermus Strain Kn10, Isolated from the Kan-nawa Hot Spring in Japan.</title>
        <authorList>
            <person name="Matsutani M."/>
            <person name="Shirakihara Y."/>
            <person name="Imada K."/>
            <person name="Yakushi T."/>
            <person name="Matsushita K."/>
        </authorList>
    </citation>
    <scope>NUCLEOTIDE SEQUENCE [LARGE SCALE GENOMIC DNA]</scope>
    <source>
        <strain evidence="5">NBRC 109594</strain>
    </source>
</reference>
<keyword evidence="3" id="KW-0812">Transmembrane</keyword>
<dbReference type="NCBIfam" id="TIGR02532">
    <property type="entry name" value="IV_pilin_GFxxxE"/>
    <property type="match status" value="1"/>
</dbReference>
<dbReference type="InterPro" id="IPR045584">
    <property type="entry name" value="Pilin-like"/>
</dbReference>
<evidence type="ECO:0000256" key="3">
    <source>
        <dbReference type="SAM" id="Phobius"/>
    </source>
</evidence>
<comment type="caution">
    <text evidence="4">The sequence shown here is derived from an EMBL/GenBank/DDBJ whole genome shotgun (WGS) entry which is preliminary data.</text>
</comment>
<dbReference type="EMBL" id="BARH01000009">
    <property type="protein sequence ID" value="GAC90796.1"/>
    <property type="molecule type" value="Genomic_DNA"/>
</dbReference>
<dbReference type="GO" id="GO:0030420">
    <property type="term" value="P:establishment of competence for transformation"/>
    <property type="evidence" value="ECO:0007669"/>
    <property type="project" value="UniProtKB-KW"/>
</dbReference>
<gene>
    <name evidence="4" type="ORF">KN10_1232</name>
</gene>
<dbReference type="Gene3D" id="3.30.700.10">
    <property type="entry name" value="Glycoprotein, Type 4 Pilin"/>
    <property type="match status" value="1"/>
</dbReference>